<dbReference type="Pfam" id="PF07707">
    <property type="entry name" value="BACK"/>
    <property type="match status" value="1"/>
</dbReference>
<dbReference type="InterPro" id="IPR052407">
    <property type="entry name" value="BTB_POZ_domain_cont_9"/>
</dbReference>
<dbReference type="OrthoDB" id="45365at2759"/>
<keyword evidence="3" id="KW-1185">Reference proteome</keyword>
<name>A0A397TS86_9GLOM</name>
<protein>
    <recommendedName>
        <fullName evidence="1">BTB domain-containing protein</fullName>
    </recommendedName>
</protein>
<dbReference type="Gene3D" id="3.30.710.10">
    <property type="entry name" value="Potassium Channel Kv1.1, Chain A"/>
    <property type="match status" value="1"/>
</dbReference>
<comment type="caution">
    <text evidence="2">The sequence shown here is derived from an EMBL/GenBank/DDBJ whole genome shotgun (WGS) entry which is preliminary data.</text>
</comment>
<dbReference type="CDD" id="cd18186">
    <property type="entry name" value="BTB_POZ_ZBTB_KLHL-like"/>
    <property type="match status" value="1"/>
</dbReference>
<accession>A0A397TS86</accession>
<evidence type="ECO:0000259" key="1">
    <source>
        <dbReference type="PROSITE" id="PS50097"/>
    </source>
</evidence>
<proteinExistence type="predicted"/>
<sequence>MATEFFKKLSSDLTILLENSEDYNVTIEVGQMQDRQIFKAHSIILNSRCSYLRKKLTKTSYDKKNVKKIYLSHISANIFEVIIKYIYGGLVLFDKINASTILGLLYTANEFDLKELVCSAQAQLVKNHASWIRLNFAKVYKICFESDSFKVLQDFCNDIIAKHPSIVFDSEEFGNLSEKALVSLLKLDNLQMDEGKIWDQVIKWGIAQNPGLGSNPAQWSDTKFLTLKTTLKNCLPYIRYFQIAGDDIIEKLYPYQRIIEPNLWKDLMTKSVAPNKAITSTILPPRIISNTALPPRNTEFQRSKLLIGKINMRVKRLTNQVIF</sequence>
<dbReference type="PANTHER" id="PTHR46306:SF1">
    <property type="entry name" value="BTB_POZ DOMAIN-CONTAINING PROTEIN 9"/>
    <property type="match status" value="1"/>
</dbReference>
<feature type="domain" description="BTB" evidence="1">
    <location>
        <begin position="23"/>
        <end position="95"/>
    </location>
</feature>
<dbReference type="Proteomes" id="UP000266673">
    <property type="component" value="Unassembled WGS sequence"/>
</dbReference>
<dbReference type="Pfam" id="PF00651">
    <property type="entry name" value="BTB"/>
    <property type="match status" value="1"/>
</dbReference>
<reference evidence="2 3" key="1">
    <citation type="submission" date="2018-06" db="EMBL/GenBank/DDBJ databases">
        <title>Comparative genomics reveals the genomic features of Rhizophagus irregularis, R. cerebriforme, R. diaphanum and Gigaspora rosea, and their symbiotic lifestyle signature.</title>
        <authorList>
            <person name="Morin E."/>
            <person name="San Clemente H."/>
            <person name="Chen E.C.H."/>
            <person name="De La Providencia I."/>
            <person name="Hainaut M."/>
            <person name="Kuo A."/>
            <person name="Kohler A."/>
            <person name="Murat C."/>
            <person name="Tang N."/>
            <person name="Roy S."/>
            <person name="Loubradou J."/>
            <person name="Henrissat B."/>
            <person name="Grigoriev I.V."/>
            <person name="Corradi N."/>
            <person name="Roux C."/>
            <person name="Martin F.M."/>
        </authorList>
    </citation>
    <scope>NUCLEOTIDE SEQUENCE [LARGE SCALE GENOMIC DNA]</scope>
    <source>
        <strain evidence="2 3">DAOM 194757</strain>
    </source>
</reference>
<dbReference type="PROSITE" id="PS50097">
    <property type="entry name" value="BTB"/>
    <property type="match status" value="1"/>
</dbReference>
<evidence type="ECO:0000313" key="2">
    <source>
        <dbReference type="EMBL" id="RIB01005.1"/>
    </source>
</evidence>
<dbReference type="SUPFAM" id="SSF54695">
    <property type="entry name" value="POZ domain"/>
    <property type="match status" value="1"/>
</dbReference>
<dbReference type="PANTHER" id="PTHR46306">
    <property type="entry name" value="BTB/POZ DOMAIN-CONTAINING PROTEIN 9"/>
    <property type="match status" value="1"/>
</dbReference>
<gene>
    <name evidence="2" type="ORF">C2G38_1059327</name>
</gene>
<dbReference type="GO" id="GO:0005737">
    <property type="term" value="C:cytoplasm"/>
    <property type="evidence" value="ECO:0007669"/>
    <property type="project" value="TreeGrafter"/>
</dbReference>
<dbReference type="EMBL" id="QKWP01003396">
    <property type="protein sequence ID" value="RIB01005.1"/>
    <property type="molecule type" value="Genomic_DNA"/>
</dbReference>
<dbReference type="SMART" id="SM00225">
    <property type="entry name" value="BTB"/>
    <property type="match status" value="1"/>
</dbReference>
<organism evidence="2 3">
    <name type="scientific">Gigaspora rosea</name>
    <dbReference type="NCBI Taxonomy" id="44941"/>
    <lineage>
        <taxon>Eukaryota</taxon>
        <taxon>Fungi</taxon>
        <taxon>Fungi incertae sedis</taxon>
        <taxon>Mucoromycota</taxon>
        <taxon>Glomeromycotina</taxon>
        <taxon>Glomeromycetes</taxon>
        <taxon>Diversisporales</taxon>
        <taxon>Gigasporaceae</taxon>
        <taxon>Gigaspora</taxon>
    </lineage>
</organism>
<dbReference type="InterPro" id="IPR011333">
    <property type="entry name" value="SKP1/BTB/POZ_sf"/>
</dbReference>
<dbReference type="InterPro" id="IPR000210">
    <property type="entry name" value="BTB/POZ_dom"/>
</dbReference>
<dbReference type="AlphaFoldDB" id="A0A397TS86"/>
<dbReference type="Gene3D" id="1.25.40.420">
    <property type="match status" value="1"/>
</dbReference>
<dbReference type="InterPro" id="IPR011705">
    <property type="entry name" value="BACK"/>
</dbReference>
<evidence type="ECO:0000313" key="3">
    <source>
        <dbReference type="Proteomes" id="UP000266673"/>
    </source>
</evidence>